<feature type="transmembrane region" description="Helical" evidence="10">
    <location>
        <begin position="216"/>
        <end position="241"/>
    </location>
</feature>
<reference evidence="12 13" key="1">
    <citation type="submission" date="2019-03" db="EMBL/GenBank/DDBJ databases">
        <title>Draft genome sequences of novel Actinobacteria.</title>
        <authorList>
            <person name="Sahin N."/>
            <person name="Ay H."/>
            <person name="Saygin H."/>
        </authorList>
    </citation>
    <scope>NUCLEOTIDE SEQUENCE [LARGE SCALE GENOMIC DNA]</scope>
    <source>
        <strain evidence="12 13">CH32</strain>
    </source>
</reference>
<evidence type="ECO:0000259" key="11">
    <source>
        <dbReference type="Pfam" id="PF00487"/>
    </source>
</evidence>
<evidence type="ECO:0000313" key="12">
    <source>
        <dbReference type="EMBL" id="TDD57158.1"/>
    </source>
</evidence>
<protein>
    <submittedName>
        <fullName evidence="12">Acyl-CoA desaturase</fullName>
    </submittedName>
</protein>
<dbReference type="AlphaFoldDB" id="A0A4R4ZF40"/>
<dbReference type="CDD" id="cd03505">
    <property type="entry name" value="Delta9-FADS-like"/>
    <property type="match status" value="1"/>
</dbReference>
<feature type="transmembrane region" description="Helical" evidence="10">
    <location>
        <begin position="65"/>
        <end position="84"/>
    </location>
</feature>
<dbReference type="PANTHER" id="PTHR11351:SF3">
    <property type="entry name" value="BLL4393 PROTEIN"/>
    <property type="match status" value="1"/>
</dbReference>
<comment type="caution">
    <text evidence="12">The sequence shown here is derived from an EMBL/GenBank/DDBJ whole genome shotgun (WGS) entry which is preliminary data.</text>
</comment>
<keyword evidence="4" id="KW-0276">Fatty acid metabolism</keyword>
<evidence type="ECO:0000256" key="10">
    <source>
        <dbReference type="SAM" id="Phobius"/>
    </source>
</evidence>
<feature type="domain" description="Fatty acid desaturase" evidence="11">
    <location>
        <begin position="69"/>
        <end position="286"/>
    </location>
</feature>
<evidence type="ECO:0000256" key="3">
    <source>
        <dbReference type="ARBA" id="ARBA00022692"/>
    </source>
</evidence>
<evidence type="ECO:0000256" key="4">
    <source>
        <dbReference type="ARBA" id="ARBA00022832"/>
    </source>
</evidence>
<keyword evidence="7" id="KW-0408">Iron</keyword>
<proteinExistence type="inferred from homology"/>
<evidence type="ECO:0000256" key="1">
    <source>
        <dbReference type="ARBA" id="ARBA00004141"/>
    </source>
</evidence>
<feature type="transmembrane region" description="Helical" evidence="10">
    <location>
        <begin position="31"/>
        <end position="53"/>
    </location>
</feature>
<dbReference type="InterPro" id="IPR005804">
    <property type="entry name" value="FA_desaturase_dom"/>
</dbReference>
<evidence type="ECO:0000256" key="2">
    <source>
        <dbReference type="ARBA" id="ARBA00008749"/>
    </source>
</evidence>
<evidence type="ECO:0000256" key="9">
    <source>
        <dbReference type="ARBA" id="ARBA00023136"/>
    </source>
</evidence>
<keyword evidence="8" id="KW-0443">Lipid metabolism</keyword>
<evidence type="ECO:0000256" key="7">
    <source>
        <dbReference type="ARBA" id="ARBA00023004"/>
    </source>
</evidence>
<name>A0A4R4ZF40_9ACTN</name>
<comment type="subcellular location">
    <subcellularLocation>
        <location evidence="1">Membrane</location>
        <topology evidence="1">Multi-pass membrane protein</topology>
    </subcellularLocation>
</comment>
<dbReference type="EMBL" id="SMKQ01000001">
    <property type="protein sequence ID" value="TDD57158.1"/>
    <property type="molecule type" value="Genomic_DNA"/>
</dbReference>
<dbReference type="PRINTS" id="PR00075">
    <property type="entry name" value="FACDDSATRASE"/>
</dbReference>
<keyword evidence="3 10" id="KW-0812">Transmembrane</keyword>
<dbReference type="GO" id="GO:0006631">
    <property type="term" value="P:fatty acid metabolic process"/>
    <property type="evidence" value="ECO:0007669"/>
    <property type="project" value="UniProtKB-KW"/>
</dbReference>
<dbReference type="PANTHER" id="PTHR11351">
    <property type="entry name" value="ACYL-COA DESATURASE"/>
    <property type="match status" value="1"/>
</dbReference>
<keyword evidence="13" id="KW-1185">Reference proteome</keyword>
<keyword evidence="5 10" id="KW-1133">Transmembrane helix</keyword>
<keyword evidence="9 10" id="KW-0472">Membrane</keyword>
<organism evidence="12 13">
    <name type="scientific">Nonomuraea terrae</name>
    <dbReference type="NCBI Taxonomy" id="2530383"/>
    <lineage>
        <taxon>Bacteria</taxon>
        <taxon>Bacillati</taxon>
        <taxon>Actinomycetota</taxon>
        <taxon>Actinomycetes</taxon>
        <taxon>Streptosporangiales</taxon>
        <taxon>Streptosporangiaceae</taxon>
        <taxon>Nonomuraea</taxon>
    </lineage>
</organism>
<gene>
    <name evidence="12" type="ORF">E1286_00030</name>
</gene>
<dbReference type="OrthoDB" id="19906at2"/>
<dbReference type="InterPro" id="IPR015876">
    <property type="entry name" value="Acyl-CoA_DS"/>
</dbReference>
<dbReference type="Proteomes" id="UP000295302">
    <property type="component" value="Unassembled WGS sequence"/>
</dbReference>
<dbReference type="GO" id="GO:0016717">
    <property type="term" value="F:oxidoreductase activity, acting on paired donors, with oxidation of a pair of donors resulting in the reduction of molecular oxygen to two molecules of water"/>
    <property type="evidence" value="ECO:0007669"/>
    <property type="project" value="InterPro"/>
</dbReference>
<dbReference type="Pfam" id="PF00487">
    <property type="entry name" value="FA_desaturase"/>
    <property type="match status" value="1"/>
</dbReference>
<dbReference type="GO" id="GO:0016020">
    <property type="term" value="C:membrane"/>
    <property type="evidence" value="ECO:0007669"/>
    <property type="project" value="UniProtKB-SubCell"/>
</dbReference>
<comment type="similarity">
    <text evidence="2">Belongs to the fatty acid desaturase type 2 family.</text>
</comment>
<accession>A0A4R4ZF40</accession>
<evidence type="ECO:0000256" key="8">
    <source>
        <dbReference type="ARBA" id="ARBA00023098"/>
    </source>
</evidence>
<feature type="transmembrane region" description="Helical" evidence="10">
    <location>
        <begin position="187"/>
        <end position="210"/>
    </location>
</feature>
<dbReference type="RefSeq" id="WP_132607854.1">
    <property type="nucleotide sequence ID" value="NZ_SMKQ01000001.1"/>
</dbReference>
<evidence type="ECO:0000256" key="6">
    <source>
        <dbReference type="ARBA" id="ARBA00023002"/>
    </source>
</evidence>
<keyword evidence="6" id="KW-0560">Oxidoreductase</keyword>
<sequence length="348" mass="37971">MTISEQAVERRQDYDGSSPFPGAEEHAPAGWAQVALTAAIVVLPFVALGVAIFLGWGRGVALTDLLLAAGLYVVTGLGVTIGFHRLLTHASFTARPWLRVTLAVAGSMGFQGNVIDWVAVHRRHHAFTDRPGDPHSPYRYGTGLRGQLRGLAHAHLGWLFADDPTPAARYAPDLLADPAMTRVARAFPALCALSLALPFLAGWAITGTLYGGLTAFLWAGLIRVALLQHVTWSVNSLCHVIGTRPFRTRRHDRATNLWPLALLSFGESWHNGHHSEPSCARHGLDRGQLDPSAGLIGLFERLGWASDVHWPDHERVQRRRHAVMTVSATRQAPAYAKRAGHEADPRRA</sequence>
<evidence type="ECO:0000313" key="13">
    <source>
        <dbReference type="Proteomes" id="UP000295302"/>
    </source>
</evidence>
<evidence type="ECO:0000256" key="5">
    <source>
        <dbReference type="ARBA" id="ARBA00022989"/>
    </source>
</evidence>